<evidence type="ECO:0008006" key="3">
    <source>
        <dbReference type="Google" id="ProtNLM"/>
    </source>
</evidence>
<feature type="compositionally biased region" description="Basic residues" evidence="1">
    <location>
        <begin position="352"/>
        <end position="363"/>
    </location>
</feature>
<reference evidence="2" key="1">
    <citation type="submission" date="2016-01" db="EMBL/GenBank/DDBJ databases">
        <title>Reference transcriptome for the parasite Schistocephalus solidus: insights into the molecular evolution of parasitism.</title>
        <authorList>
            <person name="Hebert F.O."/>
            <person name="Grambauer S."/>
            <person name="Barber I."/>
            <person name="Landry C.R."/>
            <person name="Aubin-Horth N."/>
        </authorList>
    </citation>
    <scope>NUCLEOTIDE SEQUENCE</scope>
</reference>
<proteinExistence type="predicted"/>
<feature type="compositionally biased region" description="Low complexity" evidence="1">
    <location>
        <begin position="217"/>
        <end position="245"/>
    </location>
</feature>
<feature type="region of interest" description="Disordered" evidence="1">
    <location>
        <begin position="52"/>
        <end position="125"/>
    </location>
</feature>
<feature type="compositionally biased region" description="Acidic residues" evidence="1">
    <location>
        <begin position="613"/>
        <end position="639"/>
    </location>
</feature>
<feature type="non-terminal residue" evidence="2">
    <location>
        <position position="639"/>
    </location>
</feature>
<feature type="region of interest" description="Disordered" evidence="1">
    <location>
        <begin position="189"/>
        <end position="260"/>
    </location>
</feature>
<feature type="compositionally biased region" description="Basic residues" evidence="1">
    <location>
        <begin position="69"/>
        <end position="79"/>
    </location>
</feature>
<dbReference type="AlphaFoldDB" id="A0A0X3PNX4"/>
<protein>
    <recommendedName>
        <fullName evidence="3">EF-hand domain-containing protein</fullName>
    </recommendedName>
</protein>
<organism evidence="2">
    <name type="scientific">Schistocephalus solidus</name>
    <name type="common">Tapeworm</name>
    <dbReference type="NCBI Taxonomy" id="70667"/>
    <lineage>
        <taxon>Eukaryota</taxon>
        <taxon>Metazoa</taxon>
        <taxon>Spiralia</taxon>
        <taxon>Lophotrochozoa</taxon>
        <taxon>Platyhelminthes</taxon>
        <taxon>Cestoda</taxon>
        <taxon>Eucestoda</taxon>
        <taxon>Diphyllobothriidea</taxon>
        <taxon>Diphyllobothriidae</taxon>
        <taxon>Schistocephalus</taxon>
    </lineage>
</organism>
<name>A0A0X3PNX4_SCHSO</name>
<feature type="region of interest" description="Disordered" evidence="1">
    <location>
        <begin position="350"/>
        <end position="373"/>
    </location>
</feature>
<feature type="compositionally biased region" description="Low complexity" evidence="1">
    <location>
        <begin position="80"/>
        <end position="108"/>
    </location>
</feature>
<gene>
    <name evidence="2" type="ORF">TR88082</name>
</gene>
<accession>A0A0X3PNX4</accession>
<evidence type="ECO:0000313" key="2">
    <source>
        <dbReference type="EMBL" id="JAP53625.1"/>
    </source>
</evidence>
<feature type="region of interest" description="Disordered" evidence="1">
    <location>
        <begin position="572"/>
        <end position="639"/>
    </location>
</feature>
<dbReference type="EMBL" id="GEEE01009600">
    <property type="protein sequence ID" value="JAP53625.1"/>
    <property type="molecule type" value="Transcribed_RNA"/>
</dbReference>
<evidence type="ECO:0000256" key="1">
    <source>
        <dbReference type="SAM" id="MobiDB-lite"/>
    </source>
</evidence>
<feature type="compositionally biased region" description="Basic residues" evidence="1">
    <location>
        <begin position="206"/>
        <end position="216"/>
    </location>
</feature>
<sequence>MENKPVLLKTYSAGELNVLRPLIQQNSFAPASFSPSSSPLFGAKQTTRCSSANEIIPRKPPAAGTHDPRYHRSRCRRKSICSSGSGASLSRIGSDSSASSPPSTAYSPTWPMQIHSTGSESSLRFPAPKTVLHGVAAEESLVNHQATDLGYCRLDEAPCQEENSFAPASFSPSSSPLFGAKQTTRCSSANEIIPRKPPAAGTHDPRYHRSRCRRKSICSSGSGASLSRIGSDSSASSPPSTAYSPTWPMQIHSTGSESPLRFPAPKTVLHGVAAEESLVNHQATDLGYCRLDEAPCQEGPRIGVPSFRVGGSPPHSDCIAKPTSLAPISATRRREYAAQFRDLFHPKQEYHHNHHHHHHHQQQHRNDSSGTARPLVSWEDASRLFQTQFGISSSVALTIWKQVDSDGDLKLDESEYCLAASLAEKVASTGFTLLEVNGLAHALENEANRPFETSSLLDDSRDLLLSPASASLLTPDVSEDSDLVGRGGVDAQQPAMILSEQPYDTDNASLLSDFSFSRLAERSTLAYGAPLFTGEPTGLHSSAVTLPSHSSPDLGGLSGLAVGHREIWASSDVAARPPEAELTPSKDENTGELTFVTGPHTMGIIEDQRGDEQEVEEEEDEEEEEVASSENEENEAGVA</sequence>